<dbReference type="Pfam" id="PF13537">
    <property type="entry name" value="GATase_7"/>
    <property type="match status" value="1"/>
</dbReference>
<dbReference type="PANTHER" id="PTHR43284">
    <property type="entry name" value="ASPARAGINE SYNTHETASE (GLUTAMINE-HYDROLYZING)"/>
    <property type="match status" value="1"/>
</dbReference>
<keyword evidence="11" id="KW-1185">Reference proteome</keyword>
<dbReference type="CDD" id="cd00712">
    <property type="entry name" value="AsnB"/>
    <property type="match status" value="1"/>
</dbReference>
<dbReference type="NCBIfam" id="TIGR01536">
    <property type="entry name" value="asn_synth_AEB"/>
    <property type="match status" value="1"/>
</dbReference>
<dbReference type="InterPro" id="IPR033738">
    <property type="entry name" value="AsnB_N"/>
</dbReference>
<keyword evidence="7" id="KW-0315">Glutamine amidotransferase</keyword>
<proteinExistence type="inferred from homology"/>
<dbReference type="NCBIfam" id="TIGR03104">
    <property type="entry name" value="trio_amidotrans"/>
    <property type="match status" value="1"/>
</dbReference>
<reference evidence="10 11" key="1">
    <citation type="submission" date="2023-08" db="EMBL/GenBank/DDBJ databases">
        <authorList>
            <person name="Folkvardsen B D."/>
            <person name="Norman A."/>
        </authorList>
    </citation>
    <scope>NUCLEOTIDE SEQUENCE [LARGE SCALE GENOMIC DNA]</scope>
    <source>
        <strain evidence="10 11">Mu0050</strain>
    </source>
</reference>
<organism evidence="10 11">
    <name type="scientific">[Mycobacterium] wendilense</name>
    <dbReference type="NCBI Taxonomy" id="3064284"/>
    <lineage>
        <taxon>Bacteria</taxon>
        <taxon>Bacillati</taxon>
        <taxon>Actinomycetota</taxon>
        <taxon>Actinomycetes</taxon>
        <taxon>Mycobacteriales</taxon>
        <taxon>Mycobacteriaceae</taxon>
        <taxon>Mycolicibacter</taxon>
    </lineage>
</organism>
<dbReference type="EC" id="6.3.5.4" evidence="3"/>
<evidence type="ECO:0000256" key="6">
    <source>
        <dbReference type="ARBA" id="ARBA00022888"/>
    </source>
</evidence>
<evidence type="ECO:0000259" key="9">
    <source>
        <dbReference type="PROSITE" id="PS51278"/>
    </source>
</evidence>
<keyword evidence="6" id="KW-0061">Asparagine biosynthesis</keyword>
<name>A0ABM9MFG7_9MYCO</name>
<dbReference type="InterPro" id="IPR051786">
    <property type="entry name" value="ASN_synthetase/amidase"/>
</dbReference>
<dbReference type="InterPro" id="IPR017535">
    <property type="entry name" value="Asparagine_synth"/>
</dbReference>
<dbReference type="InterPro" id="IPR001962">
    <property type="entry name" value="Asn_synthase"/>
</dbReference>
<accession>A0ABM9MFG7</accession>
<comment type="similarity">
    <text evidence="2">Belongs to the asparagine synthetase family.</text>
</comment>
<dbReference type="Pfam" id="PF00733">
    <property type="entry name" value="Asn_synthase"/>
    <property type="match status" value="1"/>
</dbReference>
<feature type="domain" description="Glutamine amidotransferase type-2" evidence="9">
    <location>
        <begin position="2"/>
        <end position="214"/>
    </location>
</feature>
<comment type="catalytic activity">
    <reaction evidence="8">
        <text>L-aspartate + L-glutamine + ATP + H2O = L-asparagine + L-glutamate + AMP + diphosphate + H(+)</text>
        <dbReference type="Rhea" id="RHEA:12228"/>
        <dbReference type="ChEBI" id="CHEBI:15377"/>
        <dbReference type="ChEBI" id="CHEBI:15378"/>
        <dbReference type="ChEBI" id="CHEBI:29985"/>
        <dbReference type="ChEBI" id="CHEBI:29991"/>
        <dbReference type="ChEBI" id="CHEBI:30616"/>
        <dbReference type="ChEBI" id="CHEBI:33019"/>
        <dbReference type="ChEBI" id="CHEBI:58048"/>
        <dbReference type="ChEBI" id="CHEBI:58359"/>
        <dbReference type="ChEBI" id="CHEBI:456215"/>
        <dbReference type="EC" id="6.3.5.4"/>
    </reaction>
</comment>
<evidence type="ECO:0000256" key="8">
    <source>
        <dbReference type="ARBA" id="ARBA00048741"/>
    </source>
</evidence>
<dbReference type="Proteomes" id="UP001190466">
    <property type="component" value="Chromosome"/>
</dbReference>
<dbReference type="EMBL" id="OY726395">
    <property type="protein sequence ID" value="CAJ1583902.1"/>
    <property type="molecule type" value="Genomic_DNA"/>
</dbReference>
<evidence type="ECO:0000256" key="3">
    <source>
        <dbReference type="ARBA" id="ARBA00012737"/>
    </source>
</evidence>
<dbReference type="InterPro" id="IPR017932">
    <property type="entry name" value="GATase_2_dom"/>
</dbReference>
<keyword evidence="4" id="KW-0547">Nucleotide-binding</keyword>
<dbReference type="Gene3D" id="3.40.50.620">
    <property type="entry name" value="HUPs"/>
    <property type="match status" value="1"/>
</dbReference>
<dbReference type="SUPFAM" id="SSF56235">
    <property type="entry name" value="N-terminal nucleophile aminohydrolases (Ntn hydrolases)"/>
    <property type="match status" value="1"/>
</dbReference>
<dbReference type="PROSITE" id="PS51278">
    <property type="entry name" value="GATASE_TYPE_2"/>
    <property type="match status" value="1"/>
</dbReference>
<evidence type="ECO:0000313" key="10">
    <source>
        <dbReference type="EMBL" id="CAJ1583902.1"/>
    </source>
</evidence>
<dbReference type="InterPro" id="IPR006426">
    <property type="entry name" value="Asn_synth_AEB"/>
</dbReference>
<dbReference type="SUPFAM" id="SSF52402">
    <property type="entry name" value="Adenine nucleotide alpha hydrolases-like"/>
    <property type="match status" value="1"/>
</dbReference>
<evidence type="ECO:0000256" key="7">
    <source>
        <dbReference type="ARBA" id="ARBA00022962"/>
    </source>
</evidence>
<dbReference type="RefSeq" id="WP_316510283.1">
    <property type="nucleotide sequence ID" value="NZ_OY726395.1"/>
</dbReference>
<dbReference type="Gene3D" id="3.60.20.10">
    <property type="entry name" value="Glutamine Phosphoribosylpyrophosphate, subunit 1, domain 1"/>
    <property type="match status" value="1"/>
</dbReference>
<evidence type="ECO:0000256" key="4">
    <source>
        <dbReference type="ARBA" id="ARBA00022741"/>
    </source>
</evidence>
<dbReference type="InterPro" id="IPR029055">
    <property type="entry name" value="Ntn_hydrolases_N"/>
</dbReference>
<dbReference type="InterPro" id="IPR014729">
    <property type="entry name" value="Rossmann-like_a/b/a_fold"/>
</dbReference>
<sequence length="604" mass="65697">MCGATGEVRLDGRTPDVAAVAAMAAVMVPRGPDGAGVWSQGRVALGHRRLKIIDLSEAGGQPMVDSDLGLAIAWNGCIYNYKQLRDELISVGYRFFSHSDTEVLIKAYHHWGDRFVERLFGMFAFAIVERDSGRVLLGRDRLGIKPLYITEDPRRLRFASSLPALLAGGGVDTRIDPVALHHYLSFHSVVPPPLTILRGVSKVPPATLLAIEPDGTRSTSTYWTPDFTRHADRSDWTEKDWEDAVLDSLRRAVERRLVADVPVGCLLSGGVDSSLIVGLLAEAGQTGLQTFSIGFESVGGVAGDEFKWSDIIAERFRTDHHQIRIDTQRMLPALDGAIGAMSEPMVSHDCVAFYLLSQEVAKHVKVVQSGQGADEVFAGYHWYPPMADASAATLDGAVASYRGAFFDRDQAAMDRLVAGTPGDVVAADDPSGRFVTEHFAHAGAETGVDRALRLDTTVMLVDDPVKRVDNMTMAWGLEGRVPFLDHELVELAAACPPELKTAHDGKGVLKQAARQVIPAEVIDRPKGYFPVPALTHLEGPYLDMVRDALYAPAAKERGLFAPEAVDRLLADPNGRLTPLRGNELWQIALLELWLQRHGIGGPAA</sequence>
<evidence type="ECO:0000313" key="11">
    <source>
        <dbReference type="Proteomes" id="UP001190466"/>
    </source>
</evidence>
<evidence type="ECO:0000256" key="5">
    <source>
        <dbReference type="ARBA" id="ARBA00022840"/>
    </source>
</evidence>
<keyword evidence="6" id="KW-0028">Amino-acid biosynthesis</keyword>
<dbReference type="PIRSF" id="PIRSF001589">
    <property type="entry name" value="Asn_synthetase_glu-h"/>
    <property type="match status" value="1"/>
</dbReference>
<evidence type="ECO:0000256" key="1">
    <source>
        <dbReference type="ARBA" id="ARBA00005187"/>
    </source>
</evidence>
<evidence type="ECO:0000256" key="2">
    <source>
        <dbReference type="ARBA" id="ARBA00005752"/>
    </source>
</evidence>
<dbReference type="PANTHER" id="PTHR43284:SF1">
    <property type="entry name" value="ASPARAGINE SYNTHETASE"/>
    <property type="match status" value="1"/>
</dbReference>
<keyword evidence="5" id="KW-0067">ATP-binding</keyword>
<dbReference type="CDD" id="cd01991">
    <property type="entry name" value="Asn_synthase_B_C"/>
    <property type="match status" value="1"/>
</dbReference>
<comment type="pathway">
    <text evidence="1">Amino-acid biosynthesis; L-asparagine biosynthesis; L-asparagine from L-aspartate (L-Gln route): step 1/1.</text>
</comment>
<protein>
    <recommendedName>
        <fullName evidence="3">asparagine synthase (glutamine-hydrolyzing)</fullName>
        <ecNumber evidence="3">6.3.5.4</ecNumber>
    </recommendedName>
</protein>
<gene>
    <name evidence="10" type="ORF">MU0050_002882</name>
</gene>